<keyword evidence="3" id="KW-1185">Reference proteome</keyword>
<feature type="compositionally biased region" description="Basic and acidic residues" evidence="1">
    <location>
        <begin position="36"/>
        <end position="47"/>
    </location>
</feature>
<reference evidence="2" key="1">
    <citation type="submission" date="2021-02" db="EMBL/GenBank/DDBJ databases">
        <authorList>
            <person name="Dougan E. K."/>
            <person name="Rhodes N."/>
            <person name="Thang M."/>
            <person name="Chan C."/>
        </authorList>
    </citation>
    <scope>NUCLEOTIDE SEQUENCE</scope>
</reference>
<dbReference type="Proteomes" id="UP000654075">
    <property type="component" value="Unassembled WGS sequence"/>
</dbReference>
<organism evidence="2 3">
    <name type="scientific">Polarella glacialis</name>
    <name type="common">Dinoflagellate</name>
    <dbReference type="NCBI Taxonomy" id="89957"/>
    <lineage>
        <taxon>Eukaryota</taxon>
        <taxon>Sar</taxon>
        <taxon>Alveolata</taxon>
        <taxon>Dinophyceae</taxon>
        <taxon>Suessiales</taxon>
        <taxon>Suessiaceae</taxon>
        <taxon>Polarella</taxon>
    </lineage>
</organism>
<evidence type="ECO:0000313" key="3">
    <source>
        <dbReference type="Proteomes" id="UP000654075"/>
    </source>
</evidence>
<proteinExistence type="predicted"/>
<comment type="caution">
    <text evidence="2">The sequence shown here is derived from an EMBL/GenBank/DDBJ whole genome shotgun (WGS) entry which is preliminary data.</text>
</comment>
<feature type="region of interest" description="Disordered" evidence="1">
    <location>
        <begin position="36"/>
        <end position="56"/>
    </location>
</feature>
<feature type="non-terminal residue" evidence="2">
    <location>
        <position position="1"/>
    </location>
</feature>
<dbReference type="EMBL" id="CAJNNV010025510">
    <property type="protein sequence ID" value="CAE8614811.1"/>
    <property type="molecule type" value="Genomic_DNA"/>
</dbReference>
<evidence type="ECO:0000313" key="2">
    <source>
        <dbReference type="EMBL" id="CAE8614811.1"/>
    </source>
</evidence>
<protein>
    <submittedName>
        <fullName evidence="2">Uncharacterized protein</fullName>
    </submittedName>
</protein>
<accession>A0A813FRC5</accession>
<gene>
    <name evidence="2" type="ORF">PGLA1383_LOCUS32530</name>
</gene>
<feature type="non-terminal residue" evidence="2">
    <location>
        <position position="226"/>
    </location>
</feature>
<evidence type="ECO:0000256" key="1">
    <source>
        <dbReference type="SAM" id="MobiDB-lite"/>
    </source>
</evidence>
<dbReference type="AlphaFoldDB" id="A0A813FRC5"/>
<sequence length="226" mass="24026">DQISKDLDDLDKKSVEDLSEARKRIADERRLMFEAGRGDELLDKERPLSPGLTRVPAPRWRRQGTEAGNEVITTGSKGQEKPCRRFPARLEASAILVYGHRATTDSLLLGQPPRPLCAQLPCWAGRPAPLSPPPLAGATRRLRICWPRDPVIGALPLELAMKSTVSTAWLLLLTLLGSALAAAEGGSPSACAGAEACVEEASEDDPVALLQARQPAAAAGADEVGG</sequence>
<name>A0A813FRC5_POLGL</name>